<protein>
    <recommendedName>
        <fullName evidence="3">Methyltransferase domain-containing protein</fullName>
    </recommendedName>
</protein>
<proteinExistence type="predicted"/>
<dbReference type="CDD" id="cd02440">
    <property type="entry name" value="AdoMet_MTases"/>
    <property type="match status" value="1"/>
</dbReference>
<dbReference type="GO" id="GO:0032259">
    <property type="term" value="P:methylation"/>
    <property type="evidence" value="ECO:0007669"/>
    <property type="project" value="UniProtKB-KW"/>
</dbReference>
<dbReference type="InterPro" id="IPR041698">
    <property type="entry name" value="Methyltransf_25"/>
</dbReference>
<dbReference type="Pfam" id="PF13649">
    <property type="entry name" value="Methyltransf_25"/>
    <property type="match status" value="1"/>
</dbReference>
<dbReference type="InterPro" id="IPR029063">
    <property type="entry name" value="SAM-dependent_MTases_sf"/>
</dbReference>
<evidence type="ECO:0000256" key="2">
    <source>
        <dbReference type="ARBA" id="ARBA00022679"/>
    </source>
</evidence>
<dbReference type="EMBL" id="JAFIMR010000003">
    <property type="protein sequence ID" value="KAI1880208.1"/>
    <property type="molecule type" value="Genomic_DNA"/>
</dbReference>
<dbReference type="Proteomes" id="UP000829685">
    <property type="component" value="Unassembled WGS sequence"/>
</dbReference>
<dbReference type="PANTHER" id="PTHR43861">
    <property type="entry name" value="TRANS-ACONITATE 2-METHYLTRANSFERASE-RELATED"/>
    <property type="match status" value="1"/>
</dbReference>
<evidence type="ECO:0000259" key="3">
    <source>
        <dbReference type="Pfam" id="PF13649"/>
    </source>
</evidence>
<sequence>MSTQYDAIQAPYDEIRKTSISFIEQENVHGAIAPWIHGARVLDLACGSGFYTKEFVGWGARSVLGVDISSAMLAGARRAMDEAGLNASQVSFEQADCTRPAAYRGGPFDVVFGAWLLNYAGGAGALTDAFRNVAANLAEGGRFVGVTTAPTHDPAAFYAAENAARPRGSGLLMGRPTGPVDDGFAIHMHGDTDRGAVDFDFFHLRQDVYEAAALDAGLRGPLEWRVTAVSDEFLESRRGHDDFEEVESYKVTPNYGVLIIAK</sequence>
<dbReference type="PANTHER" id="PTHR43861:SF1">
    <property type="entry name" value="TRANS-ACONITATE 2-METHYLTRANSFERASE"/>
    <property type="match status" value="1"/>
</dbReference>
<evidence type="ECO:0000313" key="5">
    <source>
        <dbReference type="Proteomes" id="UP000829685"/>
    </source>
</evidence>
<accession>A0A9P9WVW7</accession>
<keyword evidence="5" id="KW-1185">Reference proteome</keyword>
<feature type="domain" description="Methyltransferase" evidence="3">
    <location>
        <begin position="41"/>
        <end position="141"/>
    </location>
</feature>
<keyword evidence="1" id="KW-0489">Methyltransferase</keyword>
<organism evidence="4 5">
    <name type="scientific">Neoarthrinium moseri</name>
    <dbReference type="NCBI Taxonomy" id="1658444"/>
    <lineage>
        <taxon>Eukaryota</taxon>
        <taxon>Fungi</taxon>
        <taxon>Dikarya</taxon>
        <taxon>Ascomycota</taxon>
        <taxon>Pezizomycotina</taxon>
        <taxon>Sordariomycetes</taxon>
        <taxon>Xylariomycetidae</taxon>
        <taxon>Amphisphaeriales</taxon>
        <taxon>Apiosporaceae</taxon>
        <taxon>Neoarthrinium</taxon>
    </lineage>
</organism>
<evidence type="ECO:0000313" key="4">
    <source>
        <dbReference type="EMBL" id="KAI1880208.1"/>
    </source>
</evidence>
<gene>
    <name evidence="4" type="ORF">JX265_001829</name>
</gene>
<name>A0A9P9WVW7_9PEZI</name>
<comment type="caution">
    <text evidence="4">The sequence shown here is derived from an EMBL/GenBank/DDBJ whole genome shotgun (WGS) entry which is preliminary data.</text>
</comment>
<dbReference type="SUPFAM" id="SSF53335">
    <property type="entry name" value="S-adenosyl-L-methionine-dependent methyltransferases"/>
    <property type="match status" value="1"/>
</dbReference>
<keyword evidence="2" id="KW-0808">Transferase</keyword>
<dbReference type="AlphaFoldDB" id="A0A9P9WVW7"/>
<evidence type="ECO:0000256" key="1">
    <source>
        <dbReference type="ARBA" id="ARBA00022603"/>
    </source>
</evidence>
<dbReference type="GO" id="GO:0008168">
    <property type="term" value="F:methyltransferase activity"/>
    <property type="evidence" value="ECO:0007669"/>
    <property type="project" value="UniProtKB-KW"/>
</dbReference>
<dbReference type="Gene3D" id="3.40.50.150">
    <property type="entry name" value="Vaccinia Virus protein VP39"/>
    <property type="match status" value="1"/>
</dbReference>
<reference evidence="4" key="1">
    <citation type="submission" date="2021-03" db="EMBL/GenBank/DDBJ databases">
        <title>Revisited historic fungal species revealed as producer of novel bioactive compounds through whole genome sequencing and comparative genomics.</title>
        <authorList>
            <person name="Vignolle G.A."/>
            <person name="Hochenegger N."/>
            <person name="Mach R.L."/>
            <person name="Mach-Aigner A.R."/>
            <person name="Javad Rahimi M."/>
            <person name="Salim K.A."/>
            <person name="Chan C.M."/>
            <person name="Lim L.B.L."/>
            <person name="Cai F."/>
            <person name="Druzhinina I.S."/>
            <person name="U'Ren J.M."/>
            <person name="Derntl C."/>
        </authorList>
    </citation>
    <scope>NUCLEOTIDE SEQUENCE</scope>
    <source>
        <strain evidence="4">TUCIM 5799</strain>
    </source>
</reference>